<evidence type="ECO:0000313" key="8">
    <source>
        <dbReference type="Proteomes" id="UP000824219"/>
    </source>
</evidence>
<comment type="caution">
    <text evidence="7">The sequence shown here is derived from an EMBL/GenBank/DDBJ whole genome shotgun (WGS) entry which is preliminary data.</text>
</comment>
<reference evidence="7 8" key="1">
    <citation type="submission" date="2021-06" db="EMBL/GenBank/DDBJ databases">
        <title>Chromosome-level genome assembly of the red-tail catfish (Hemibagrus wyckioides).</title>
        <authorList>
            <person name="Shao F."/>
        </authorList>
    </citation>
    <scope>NUCLEOTIDE SEQUENCE [LARGE SCALE GENOMIC DNA]</scope>
    <source>
        <strain evidence="7">EC202008001</strain>
        <tissue evidence="7">Blood</tissue>
    </source>
</reference>
<dbReference type="EMBL" id="JAHKSW010000007">
    <property type="protein sequence ID" value="KAG7330599.1"/>
    <property type="molecule type" value="Genomic_DNA"/>
</dbReference>
<evidence type="ECO:0000256" key="5">
    <source>
        <dbReference type="SAM" id="MobiDB-lite"/>
    </source>
</evidence>
<evidence type="ECO:0000259" key="6">
    <source>
        <dbReference type="SMART" id="SM00589"/>
    </source>
</evidence>
<dbReference type="Pfam" id="PF25600">
    <property type="entry name" value="TRIM_CC"/>
    <property type="match status" value="1"/>
</dbReference>
<dbReference type="PANTHER" id="PTHR25465">
    <property type="entry name" value="B-BOX DOMAIN CONTAINING"/>
    <property type="match status" value="1"/>
</dbReference>
<evidence type="ECO:0000256" key="1">
    <source>
        <dbReference type="ARBA" id="ARBA00022723"/>
    </source>
</evidence>
<evidence type="ECO:0000256" key="3">
    <source>
        <dbReference type="ARBA" id="ARBA00022833"/>
    </source>
</evidence>
<name>A0A9D3NYQ9_9TELE</name>
<feature type="compositionally biased region" description="Basic and acidic residues" evidence="5">
    <location>
        <begin position="259"/>
        <end position="276"/>
    </location>
</feature>
<dbReference type="PANTHER" id="PTHR25465:SF32">
    <property type="entry name" value="BLOODTHIRSTY-RELATED GENE FAMILY, MEMBER 16 ISOFORM X1-RELATED"/>
    <property type="match status" value="1"/>
</dbReference>
<keyword evidence="4" id="KW-0175">Coiled coil</keyword>
<protein>
    <recommendedName>
        <fullName evidence="6">SPRY-associated domain-containing protein</fullName>
    </recommendedName>
</protein>
<feature type="domain" description="SPRY-associated" evidence="6">
    <location>
        <begin position="223"/>
        <end position="269"/>
    </location>
</feature>
<keyword evidence="1" id="KW-0479">Metal-binding</keyword>
<evidence type="ECO:0000256" key="2">
    <source>
        <dbReference type="ARBA" id="ARBA00022771"/>
    </source>
</evidence>
<dbReference type="InterPro" id="IPR003879">
    <property type="entry name" value="Butyrophylin_SPRY"/>
</dbReference>
<dbReference type="Pfam" id="PF13765">
    <property type="entry name" value="PRY"/>
    <property type="match status" value="1"/>
</dbReference>
<sequence length="375" mass="43082">MEEESQEKKSHLVETQKHVQKMIENRQEKIEELKQSIEFNKKHTDKEKTESMKMFSALMRCIERSQADLLKGMEEKHKAAERQAEQFIRELEQEIIELKKKNSEMVQLLQTQDHLMFLQIYPFLHGPLHNNNWNYVKCHSPLSIEPLRRALNQLQVSLNEEIKKLPEIELKIYQQYAVDVTLDPDTANSKLILSYNSKQLQEFLNMAMEKPLKFELKEIQQYVVDVTLDPDTANSKLLLSDDQKQTQLGTTPEEVMQNKQKDSGKAGHTSERKQDKQTVELLRRTLSQLLEILIKDMDKFAEFEDINLPPWPTGDATLLLVLAEDIALPSGSMENNALPPALWRMLPLLSCPNGGATPLPGLAEDVALPFGSVEG</sequence>
<dbReference type="SUPFAM" id="SSF49899">
    <property type="entry name" value="Concanavalin A-like lectins/glucanases"/>
    <property type="match status" value="1"/>
</dbReference>
<dbReference type="InterPro" id="IPR058030">
    <property type="entry name" value="TRIM8/14/16/25/29/45/65_CC"/>
</dbReference>
<dbReference type="PRINTS" id="PR01407">
    <property type="entry name" value="BUTYPHLNCDUF"/>
</dbReference>
<dbReference type="SMART" id="SM00589">
    <property type="entry name" value="PRY"/>
    <property type="match status" value="2"/>
</dbReference>
<feature type="coiled-coil region" evidence="4">
    <location>
        <begin position="16"/>
        <end position="43"/>
    </location>
</feature>
<dbReference type="AlphaFoldDB" id="A0A9D3NYQ9"/>
<proteinExistence type="predicted"/>
<keyword evidence="3" id="KW-0862">Zinc</keyword>
<evidence type="ECO:0000313" key="7">
    <source>
        <dbReference type="EMBL" id="KAG7330599.1"/>
    </source>
</evidence>
<dbReference type="InterPro" id="IPR006574">
    <property type="entry name" value="PRY"/>
</dbReference>
<keyword evidence="2" id="KW-0863">Zinc-finger</keyword>
<dbReference type="GO" id="GO:0008270">
    <property type="term" value="F:zinc ion binding"/>
    <property type="evidence" value="ECO:0007669"/>
    <property type="project" value="UniProtKB-KW"/>
</dbReference>
<evidence type="ECO:0000256" key="4">
    <source>
        <dbReference type="SAM" id="Coils"/>
    </source>
</evidence>
<dbReference type="InterPro" id="IPR013320">
    <property type="entry name" value="ConA-like_dom_sf"/>
</dbReference>
<gene>
    <name evidence="7" type="ORF">KOW79_006821</name>
</gene>
<dbReference type="Gene3D" id="2.60.120.920">
    <property type="match status" value="1"/>
</dbReference>
<feature type="coiled-coil region" evidence="4">
    <location>
        <begin position="70"/>
        <end position="111"/>
    </location>
</feature>
<accession>A0A9D3NYQ9</accession>
<dbReference type="Proteomes" id="UP000824219">
    <property type="component" value="Linkage Group LG07"/>
</dbReference>
<keyword evidence="8" id="KW-1185">Reference proteome</keyword>
<dbReference type="InterPro" id="IPR043136">
    <property type="entry name" value="B30.2/SPRY_sf"/>
</dbReference>
<dbReference type="InterPro" id="IPR051051">
    <property type="entry name" value="E3_ubiq-ligase_TRIM/RNF"/>
</dbReference>
<feature type="domain" description="SPRY-associated" evidence="6">
    <location>
        <begin position="177"/>
        <end position="220"/>
    </location>
</feature>
<feature type="region of interest" description="Disordered" evidence="5">
    <location>
        <begin position="237"/>
        <end position="276"/>
    </location>
</feature>
<organism evidence="7 8">
    <name type="scientific">Hemibagrus wyckioides</name>
    <dbReference type="NCBI Taxonomy" id="337641"/>
    <lineage>
        <taxon>Eukaryota</taxon>
        <taxon>Metazoa</taxon>
        <taxon>Chordata</taxon>
        <taxon>Craniata</taxon>
        <taxon>Vertebrata</taxon>
        <taxon>Euteleostomi</taxon>
        <taxon>Actinopterygii</taxon>
        <taxon>Neopterygii</taxon>
        <taxon>Teleostei</taxon>
        <taxon>Ostariophysi</taxon>
        <taxon>Siluriformes</taxon>
        <taxon>Bagridae</taxon>
        <taxon>Hemibagrus</taxon>
    </lineage>
</organism>